<dbReference type="InterPro" id="IPR002213">
    <property type="entry name" value="UDP_glucos_trans"/>
</dbReference>
<organism evidence="4 5">
    <name type="scientific">Promicromonospora aerolata</name>
    <dbReference type="NCBI Taxonomy" id="195749"/>
    <lineage>
        <taxon>Bacteria</taxon>
        <taxon>Bacillati</taxon>
        <taxon>Actinomycetota</taxon>
        <taxon>Actinomycetes</taxon>
        <taxon>Micrococcales</taxon>
        <taxon>Promicromonosporaceae</taxon>
        <taxon>Promicromonospora</taxon>
    </lineage>
</organism>
<feature type="region of interest" description="Disordered" evidence="1">
    <location>
        <begin position="188"/>
        <end position="209"/>
    </location>
</feature>
<sequence length="421" mass="44388">MRALLMTLGTRGDVQPFLALAQGLQAAGHEAVVVAPHRFADFAAAHGVAFAGVDDGPVALLDGENAGALLEGGIGARLNLMRTLPAMFTRVLEDCWSVARGSGADVVVHNGQIVAGQHVAEALGVPAVLALPIPMYVPTREFPWPGVELPARLPATLNRATFAGMKSTALMFSGGIDRWRRDALGLPRRRGRHDPMRRPDGGHAPVLHAYSPSVLPRPADWPPEARTTGYWELAGEPSPLPEDLLRFVADGTPPVFVGFGSMAGADPARTTRTVLEAVRRSGCRLVVGAGWGGLDVSDLPGDVFAVTDVDYRALFPHMAAVVHHGGAGTTGVAFAAGRPQLVCPFVADQPFWGRLVQRLGVGPAPQPQKKLEPAALAAALTELVGSPAMSRAARRIGEQVRAEDGVDTAVRALEVIARQRT</sequence>
<dbReference type="Proteomes" id="UP001597338">
    <property type="component" value="Unassembled WGS sequence"/>
</dbReference>
<dbReference type="InterPro" id="IPR050426">
    <property type="entry name" value="Glycosyltransferase_28"/>
</dbReference>
<dbReference type="PANTHER" id="PTHR48050">
    <property type="entry name" value="STEROL 3-BETA-GLUCOSYLTRANSFERASE"/>
    <property type="match status" value="1"/>
</dbReference>
<protein>
    <submittedName>
        <fullName evidence="4">Glycosyltransferase</fullName>
    </submittedName>
</protein>
<feature type="domain" description="Glycosyltransferase family 28 N-terminal" evidence="2">
    <location>
        <begin position="4"/>
        <end position="135"/>
    </location>
</feature>
<dbReference type="SUPFAM" id="SSF53756">
    <property type="entry name" value="UDP-Glycosyltransferase/glycogen phosphorylase"/>
    <property type="match status" value="1"/>
</dbReference>
<keyword evidence="5" id="KW-1185">Reference proteome</keyword>
<dbReference type="CDD" id="cd03784">
    <property type="entry name" value="GT1_Gtf-like"/>
    <property type="match status" value="1"/>
</dbReference>
<proteinExistence type="predicted"/>
<feature type="domain" description="Erythromycin biosynthesis protein CIII-like C-terminal" evidence="3">
    <location>
        <begin position="295"/>
        <end position="403"/>
    </location>
</feature>
<dbReference type="EMBL" id="JBHUHF010000001">
    <property type="protein sequence ID" value="MFD2025373.1"/>
    <property type="molecule type" value="Genomic_DNA"/>
</dbReference>
<accession>A0ABW4V6U2</accession>
<dbReference type="InterPro" id="IPR004276">
    <property type="entry name" value="GlycoTrans_28_N"/>
</dbReference>
<dbReference type="InterPro" id="IPR010610">
    <property type="entry name" value="EryCIII-like_C"/>
</dbReference>
<evidence type="ECO:0000259" key="2">
    <source>
        <dbReference type="Pfam" id="PF03033"/>
    </source>
</evidence>
<dbReference type="Gene3D" id="3.40.50.2000">
    <property type="entry name" value="Glycogen Phosphorylase B"/>
    <property type="match status" value="2"/>
</dbReference>
<gene>
    <name evidence="4" type="ORF">ACFSL2_07620</name>
</gene>
<evidence type="ECO:0000313" key="4">
    <source>
        <dbReference type="EMBL" id="MFD2025373.1"/>
    </source>
</evidence>
<dbReference type="RefSeq" id="WP_377197271.1">
    <property type="nucleotide sequence ID" value="NZ_JBHUHF010000001.1"/>
</dbReference>
<evidence type="ECO:0000313" key="5">
    <source>
        <dbReference type="Proteomes" id="UP001597338"/>
    </source>
</evidence>
<dbReference type="Pfam" id="PF06722">
    <property type="entry name" value="EryCIII-like_C"/>
    <property type="match status" value="1"/>
</dbReference>
<evidence type="ECO:0000256" key="1">
    <source>
        <dbReference type="SAM" id="MobiDB-lite"/>
    </source>
</evidence>
<name>A0ABW4V6U2_9MICO</name>
<comment type="caution">
    <text evidence="4">The sequence shown here is derived from an EMBL/GenBank/DDBJ whole genome shotgun (WGS) entry which is preliminary data.</text>
</comment>
<evidence type="ECO:0000259" key="3">
    <source>
        <dbReference type="Pfam" id="PF06722"/>
    </source>
</evidence>
<dbReference type="PANTHER" id="PTHR48050:SF13">
    <property type="entry name" value="STEROL 3-BETA-GLUCOSYLTRANSFERASE UGT80A2"/>
    <property type="match status" value="1"/>
</dbReference>
<reference evidence="5" key="1">
    <citation type="journal article" date="2019" name="Int. J. Syst. Evol. Microbiol.">
        <title>The Global Catalogue of Microorganisms (GCM) 10K type strain sequencing project: providing services to taxonomists for standard genome sequencing and annotation.</title>
        <authorList>
            <consortium name="The Broad Institute Genomics Platform"/>
            <consortium name="The Broad Institute Genome Sequencing Center for Infectious Disease"/>
            <person name="Wu L."/>
            <person name="Ma J."/>
        </authorList>
    </citation>
    <scope>NUCLEOTIDE SEQUENCE [LARGE SCALE GENOMIC DNA]</scope>
    <source>
        <strain evidence="5">CCM 7043</strain>
    </source>
</reference>
<dbReference type="Pfam" id="PF03033">
    <property type="entry name" value="Glyco_transf_28"/>
    <property type="match status" value="1"/>
</dbReference>